<evidence type="ECO:0000313" key="3">
    <source>
        <dbReference type="EMBL" id="TKR87403.1"/>
    </source>
</evidence>
<name>A0A4U5NW12_STECR</name>
<feature type="compositionally biased region" description="Low complexity" evidence="1">
    <location>
        <begin position="86"/>
        <end position="96"/>
    </location>
</feature>
<dbReference type="Proteomes" id="UP000298663">
    <property type="component" value="Unassembled WGS sequence"/>
</dbReference>
<feature type="compositionally biased region" description="Polar residues" evidence="1">
    <location>
        <begin position="70"/>
        <end position="83"/>
    </location>
</feature>
<keyword evidence="2" id="KW-0732">Signal</keyword>
<reference evidence="3 4" key="1">
    <citation type="journal article" date="2015" name="Genome Biol.">
        <title>Comparative genomics of Steinernema reveals deeply conserved gene regulatory networks.</title>
        <authorList>
            <person name="Dillman A.R."/>
            <person name="Macchietto M."/>
            <person name="Porter C.F."/>
            <person name="Rogers A."/>
            <person name="Williams B."/>
            <person name="Antoshechkin I."/>
            <person name="Lee M.M."/>
            <person name="Goodwin Z."/>
            <person name="Lu X."/>
            <person name="Lewis E.E."/>
            <person name="Goodrich-Blair H."/>
            <person name="Stock S.P."/>
            <person name="Adams B.J."/>
            <person name="Sternberg P.W."/>
            <person name="Mortazavi A."/>
        </authorList>
    </citation>
    <scope>NUCLEOTIDE SEQUENCE [LARGE SCALE GENOMIC DNA]</scope>
    <source>
        <strain evidence="3 4">ALL</strain>
    </source>
</reference>
<feature type="signal peptide" evidence="2">
    <location>
        <begin position="1"/>
        <end position="19"/>
    </location>
</feature>
<proteinExistence type="predicted"/>
<gene>
    <name evidence="3" type="ORF">L596_011805</name>
</gene>
<protein>
    <submittedName>
        <fullName evidence="3">Uncharacterized protein</fullName>
    </submittedName>
</protein>
<evidence type="ECO:0000256" key="2">
    <source>
        <dbReference type="SAM" id="SignalP"/>
    </source>
</evidence>
<dbReference type="AlphaFoldDB" id="A0A4U5NW12"/>
<accession>A0A4U5NW12</accession>
<feature type="region of interest" description="Disordered" evidence="1">
    <location>
        <begin position="28"/>
        <end position="96"/>
    </location>
</feature>
<sequence>MRFLTVSLFVVLLADLVSSESTKKLEDKSMKAKSGEEKATTHAAANGTTKVGKSGKEKALTHAAEAGTTKAINTTMKASSGSTPVKAAEAKATTKK</sequence>
<dbReference type="EMBL" id="AZBU02000003">
    <property type="protein sequence ID" value="TKR87403.1"/>
    <property type="molecule type" value="Genomic_DNA"/>
</dbReference>
<evidence type="ECO:0000256" key="1">
    <source>
        <dbReference type="SAM" id="MobiDB-lite"/>
    </source>
</evidence>
<evidence type="ECO:0000313" key="4">
    <source>
        <dbReference type="Proteomes" id="UP000298663"/>
    </source>
</evidence>
<feature type="compositionally biased region" description="Basic and acidic residues" evidence="1">
    <location>
        <begin position="28"/>
        <end position="40"/>
    </location>
</feature>
<organism evidence="3 4">
    <name type="scientific">Steinernema carpocapsae</name>
    <name type="common">Entomopathogenic nematode</name>
    <dbReference type="NCBI Taxonomy" id="34508"/>
    <lineage>
        <taxon>Eukaryota</taxon>
        <taxon>Metazoa</taxon>
        <taxon>Ecdysozoa</taxon>
        <taxon>Nematoda</taxon>
        <taxon>Chromadorea</taxon>
        <taxon>Rhabditida</taxon>
        <taxon>Tylenchina</taxon>
        <taxon>Panagrolaimomorpha</taxon>
        <taxon>Strongyloidoidea</taxon>
        <taxon>Steinernematidae</taxon>
        <taxon>Steinernema</taxon>
    </lineage>
</organism>
<keyword evidence="4" id="KW-1185">Reference proteome</keyword>
<comment type="caution">
    <text evidence="3">The sequence shown here is derived from an EMBL/GenBank/DDBJ whole genome shotgun (WGS) entry which is preliminary data.</text>
</comment>
<feature type="chain" id="PRO_5020860145" evidence="2">
    <location>
        <begin position="20"/>
        <end position="96"/>
    </location>
</feature>
<reference evidence="3 4" key="2">
    <citation type="journal article" date="2019" name="G3 (Bethesda)">
        <title>Hybrid Assembly of the Genome of the Entomopathogenic Nematode Steinernema carpocapsae Identifies the X-Chromosome.</title>
        <authorList>
            <person name="Serra L."/>
            <person name="Macchietto M."/>
            <person name="Macias-Munoz A."/>
            <person name="McGill C.J."/>
            <person name="Rodriguez I.M."/>
            <person name="Rodriguez B."/>
            <person name="Murad R."/>
            <person name="Mortazavi A."/>
        </authorList>
    </citation>
    <scope>NUCLEOTIDE SEQUENCE [LARGE SCALE GENOMIC DNA]</scope>
    <source>
        <strain evidence="3 4">ALL</strain>
    </source>
</reference>